<evidence type="ECO:0000313" key="8">
    <source>
        <dbReference type="EMBL" id="KRN25810.1"/>
    </source>
</evidence>
<dbReference type="AlphaFoldDB" id="A0A0R2FBI3"/>
<evidence type="ECO:0000256" key="7">
    <source>
        <dbReference type="PROSITE-ProRule" id="PRU00418"/>
    </source>
</evidence>
<protein>
    <submittedName>
        <fullName evidence="8">Uncharacterized protein</fullName>
    </submittedName>
</protein>
<proteinExistence type="predicted"/>
<evidence type="ECO:0000256" key="3">
    <source>
        <dbReference type="ARBA" id="ARBA00022679"/>
    </source>
</evidence>
<dbReference type="Proteomes" id="UP000051442">
    <property type="component" value="Unassembled WGS sequence"/>
</dbReference>
<reference evidence="8 9" key="1">
    <citation type="journal article" date="2015" name="Genome Announc.">
        <title>Expanding the biotechnology potential of lactobacilli through comparative genomics of 213 strains and associated genera.</title>
        <authorList>
            <person name="Sun Z."/>
            <person name="Harris H.M."/>
            <person name="McCann A."/>
            <person name="Guo C."/>
            <person name="Argimon S."/>
            <person name="Zhang W."/>
            <person name="Yang X."/>
            <person name="Jeffery I.B."/>
            <person name="Cooney J.C."/>
            <person name="Kagawa T.F."/>
            <person name="Liu W."/>
            <person name="Song Y."/>
            <person name="Salvetti E."/>
            <person name="Wrobel A."/>
            <person name="Rasinkangas P."/>
            <person name="Parkhill J."/>
            <person name="Rea M.C."/>
            <person name="O'Sullivan O."/>
            <person name="Ritari J."/>
            <person name="Douillard F.P."/>
            <person name="Paul Ross R."/>
            <person name="Yang R."/>
            <person name="Briner A.E."/>
            <person name="Felis G.E."/>
            <person name="de Vos W.M."/>
            <person name="Barrangou R."/>
            <person name="Klaenhammer T.R."/>
            <person name="Caufield P.W."/>
            <person name="Cui Y."/>
            <person name="Zhang H."/>
            <person name="O'Toole P.W."/>
        </authorList>
    </citation>
    <scope>NUCLEOTIDE SEQUENCE [LARGE SCALE GENOMIC DNA]</scope>
    <source>
        <strain evidence="8 9">DSM 23365</strain>
    </source>
</reference>
<dbReference type="SUPFAM" id="SSF46973">
    <property type="entry name" value="Enzyme IIa from lactose specific PTS, IIa-lac"/>
    <property type="match status" value="1"/>
</dbReference>
<keyword evidence="9" id="KW-1185">Reference proteome</keyword>
<feature type="active site" description="Tele-phosphohistidine intermediate" evidence="5">
    <location>
        <position position="74"/>
    </location>
</feature>
<evidence type="ECO:0000256" key="5">
    <source>
        <dbReference type="PIRSR" id="PIRSR000699-1"/>
    </source>
</evidence>
<keyword evidence="3" id="KW-0808">Transferase</keyword>
<dbReference type="InterPro" id="IPR036542">
    <property type="entry name" value="PTS_IIA_lac/cel_sf"/>
</dbReference>
<comment type="cofactor">
    <cofactor evidence="6">
        <name>Mg(2+)</name>
        <dbReference type="ChEBI" id="CHEBI:18420"/>
    </cofactor>
    <text evidence="6">Binds 1 Mg(2+) ion per trimer.</text>
</comment>
<dbReference type="PANTHER" id="PTHR34382:SF7">
    <property type="entry name" value="PTS SYSTEM N,N'-DIACETYLCHITOBIOSE-SPECIFIC EIIA COMPONENT"/>
    <property type="match status" value="1"/>
</dbReference>
<keyword evidence="6" id="KW-0460">Magnesium</keyword>
<evidence type="ECO:0000256" key="4">
    <source>
        <dbReference type="ARBA" id="ARBA00022683"/>
    </source>
</evidence>
<feature type="modified residue" description="Phosphohistidine; by HPr" evidence="7">
    <location>
        <position position="74"/>
    </location>
</feature>
<evidence type="ECO:0000313" key="9">
    <source>
        <dbReference type="Proteomes" id="UP000051442"/>
    </source>
</evidence>
<dbReference type="PROSITE" id="PS51095">
    <property type="entry name" value="PTS_EIIA_TYPE_3"/>
    <property type="match status" value="1"/>
</dbReference>
<dbReference type="GO" id="GO:0016740">
    <property type="term" value="F:transferase activity"/>
    <property type="evidence" value="ECO:0007669"/>
    <property type="project" value="UniProtKB-KW"/>
</dbReference>
<dbReference type="PANTHER" id="PTHR34382">
    <property type="entry name" value="PTS SYSTEM N,N'-DIACETYLCHITOBIOSE-SPECIFIC EIIA COMPONENT"/>
    <property type="match status" value="1"/>
</dbReference>
<evidence type="ECO:0000256" key="6">
    <source>
        <dbReference type="PIRSR" id="PIRSR000699-2"/>
    </source>
</evidence>
<accession>A0A0R2FBI3</accession>
<dbReference type="EMBL" id="AYZM01000061">
    <property type="protein sequence ID" value="KRN25810.1"/>
    <property type="molecule type" value="Genomic_DNA"/>
</dbReference>
<dbReference type="RefSeq" id="WP_156301771.1">
    <property type="nucleotide sequence ID" value="NZ_AYZM01000061.1"/>
</dbReference>
<dbReference type="Pfam" id="PF02255">
    <property type="entry name" value="PTS_IIA"/>
    <property type="match status" value="1"/>
</dbReference>
<dbReference type="OrthoDB" id="350602at2"/>
<dbReference type="Gene3D" id="1.20.58.80">
    <property type="entry name" value="Phosphotransferase system, lactose/cellobiose-type IIA subunit"/>
    <property type="match status" value="1"/>
</dbReference>
<name>A0A0R2FBI3_9LACO</name>
<feature type="binding site" evidence="6">
    <location>
        <position position="77"/>
    </location>
    <ligand>
        <name>Mg(2+)</name>
        <dbReference type="ChEBI" id="CHEBI:18420"/>
        <note>ligand shared between all trimeric partners</note>
    </ligand>
</feature>
<keyword evidence="2" id="KW-0762">Sugar transport</keyword>
<keyword evidence="6" id="KW-0479">Metal-binding</keyword>
<dbReference type="InterPro" id="IPR003188">
    <property type="entry name" value="PTS_IIA_lac/cel"/>
</dbReference>
<dbReference type="PATRIC" id="fig|1423804.4.peg.238"/>
<dbReference type="STRING" id="1423804.FD14_GL000219"/>
<keyword evidence="1" id="KW-0813">Transport</keyword>
<dbReference type="GO" id="GO:0009401">
    <property type="term" value="P:phosphoenolpyruvate-dependent sugar phosphotransferase system"/>
    <property type="evidence" value="ECO:0007669"/>
    <property type="project" value="UniProtKB-KW"/>
</dbReference>
<sequence>MDEQTIMGLIMTAGKAKSTAFEAIKAAKKGQFELAANRLSEAENYLAKGHQLQTTALSVMARGDSEPPSLLAVHAQDHLSMAMTTIELGREIIDLYQKISENEH</sequence>
<dbReference type="GO" id="GO:0046872">
    <property type="term" value="F:metal ion binding"/>
    <property type="evidence" value="ECO:0007669"/>
    <property type="project" value="UniProtKB-KW"/>
</dbReference>
<organism evidence="8 9">
    <name type="scientific">Secundilactobacillus similis DSM 23365 = JCM 2765</name>
    <dbReference type="NCBI Taxonomy" id="1423804"/>
    <lineage>
        <taxon>Bacteria</taxon>
        <taxon>Bacillati</taxon>
        <taxon>Bacillota</taxon>
        <taxon>Bacilli</taxon>
        <taxon>Lactobacillales</taxon>
        <taxon>Lactobacillaceae</taxon>
        <taxon>Secundilactobacillus</taxon>
    </lineage>
</organism>
<gene>
    <name evidence="8" type="ORF">FD14_GL000219</name>
</gene>
<keyword evidence="4" id="KW-0598">Phosphotransferase system</keyword>
<dbReference type="PIRSF" id="PIRSF000699">
    <property type="entry name" value="PTS_IILac_III"/>
    <property type="match status" value="1"/>
</dbReference>
<comment type="caution">
    <text evidence="8">The sequence shown here is derived from an EMBL/GenBank/DDBJ whole genome shotgun (WGS) entry which is preliminary data.</text>
</comment>
<evidence type="ECO:0000256" key="2">
    <source>
        <dbReference type="ARBA" id="ARBA00022597"/>
    </source>
</evidence>
<evidence type="ECO:0000256" key="1">
    <source>
        <dbReference type="ARBA" id="ARBA00022448"/>
    </source>
</evidence>